<dbReference type="PANTHER" id="PTHR30154:SF53">
    <property type="entry name" value="HTH-TYPE TRANSCRIPTIONAL REGULATOR LRPC"/>
    <property type="match status" value="1"/>
</dbReference>
<evidence type="ECO:0000313" key="5">
    <source>
        <dbReference type="EMBL" id="MDT8900788.1"/>
    </source>
</evidence>
<dbReference type="InterPro" id="IPR036390">
    <property type="entry name" value="WH_DNA-bd_sf"/>
</dbReference>
<dbReference type="PROSITE" id="PS50956">
    <property type="entry name" value="HTH_ASNC_2"/>
    <property type="match status" value="1"/>
</dbReference>
<evidence type="ECO:0000313" key="6">
    <source>
        <dbReference type="Proteomes" id="UP001254848"/>
    </source>
</evidence>
<dbReference type="Gene3D" id="1.10.10.10">
    <property type="entry name" value="Winged helix-like DNA-binding domain superfamily/Winged helix DNA-binding domain"/>
    <property type="match status" value="1"/>
</dbReference>
<keyword evidence="1" id="KW-0805">Transcription regulation</keyword>
<dbReference type="Pfam" id="PF13404">
    <property type="entry name" value="HTH_AsnC-type"/>
    <property type="match status" value="1"/>
</dbReference>
<accession>A0ABU3NVF2</accession>
<evidence type="ECO:0000256" key="3">
    <source>
        <dbReference type="ARBA" id="ARBA00023163"/>
    </source>
</evidence>
<name>A0ABU3NVF2_9FIRM</name>
<dbReference type="Proteomes" id="UP001254848">
    <property type="component" value="Unassembled WGS sequence"/>
</dbReference>
<evidence type="ECO:0000256" key="1">
    <source>
        <dbReference type="ARBA" id="ARBA00023015"/>
    </source>
</evidence>
<dbReference type="PRINTS" id="PR00033">
    <property type="entry name" value="HTHASNC"/>
</dbReference>
<protein>
    <submittedName>
        <fullName evidence="5">Lrp/AsnC family transcriptional regulator</fullName>
    </submittedName>
</protein>
<keyword evidence="3" id="KW-0804">Transcription</keyword>
<dbReference type="SUPFAM" id="SSF46785">
    <property type="entry name" value="Winged helix' DNA-binding domain"/>
    <property type="match status" value="1"/>
</dbReference>
<proteinExistence type="predicted"/>
<keyword evidence="2" id="KW-0238">DNA-binding</keyword>
<dbReference type="Pfam" id="PF01037">
    <property type="entry name" value="AsnC_trans_reg"/>
    <property type="match status" value="1"/>
</dbReference>
<feature type="domain" description="HTH asnC-type" evidence="4">
    <location>
        <begin position="1"/>
        <end position="62"/>
    </location>
</feature>
<dbReference type="InterPro" id="IPR011991">
    <property type="entry name" value="ArsR-like_HTH"/>
</dbReference>
<dbReference type="PANTHER" id="PTHR30154">
    <property type="entry name" value="LEUCINE-RESPONSIVE REGULATORY PROTEIN"/>
    <property type="match status" value="1"/>
</dbReference>
<dbReference type="RefSeq" id="WP_413779321.1">
    <property type="nucleotide sequence ID" value="NZ_JAUOZS010000001.1"/>
</dbReference>
<organism evidence="5 6">
    <name type="scientific">Anaeroselena agilis</name>
    <dbReference type="NCBI Taxonomy" id="3063788"/>
    <lineage>
        <taxon>Bacteria</taxon>
        <taxon>Bacillati</taxon>
        <taxon>Bacillota</taxon>
        <taxon>Negativicutes</taxon>
        <taxon>Acetonemataceae</taxon>
        <taxon>Anaeroselena</taxon>
    </lineage>
</organism>
<dbReference type="InterPro" id="IPR036388">
    <property type="entry name" value="WH-like_DNA-bd_sf"/>
</dbReference>
<evidence type="ECO:0000259" key="4">
    <source>
        <dbReference type="PROSITE" id="PS50956"/>
    </source>
</evidence>
<dbReference type="InterPro" id="IPR019887">
    <property type="entry name" value="Tscrpt_reg_AsnC/Lrp_C"/>
</dbReference>
<comment type="caution">
    <text evidence="5">The sequence shown here is derived from an EMBL/GenBank/DDBJ whole genome shotgun (WGS) entry which is preliminary data.</text>
</comment>
<dbReference type="InterPro" id="IPR011008">
    <property type="entry name" value="Dimeric_a/b-barrel"/>
</dbReference>
<dbReference type="SUPFAM" id="SSF54909">
    <property type="entry name" value="Dimeric alpha+beta barrel"/>
    <property type="match status" value="1"/>
</dbReference>
<gene>
    <name evidence="5" type="ORF">Q4T40_06000</name>
</gene>
<dbReference type="SMART" id="SM00344">
    <property type="entry name" value="HTH_ASNC"/>
    <property type="match status" value="1"/>
</dbReference>
<sequence length="149" mass="16625">MDDIDVKIVDMLQQNARISNAEISRRVNMAPSAVLERIKKLEERRVIREYGARLDPAAVGLGLLAFVAVKADYCEDDDTGRMLAAIPGVLEVHNVAGDDCYLVKVRTRDTEHLGRLLREQFRNIPAIRSTKTTIVLASVKETNSLPLPE</sequence>
<dbReference type="EMBL" id="JAUOZS010000001">
    <property type="protein sequence ID" value="MDT8900788.1"/>
    <property type="molecule type" value="Genomic_DNA"/>
</dbReference>
<dbReference type="InterPro" id="IPR000485">
    <property type="entry name" value="AsnC-type_HTH_dom"/>
</dbReference>
<dbReference type="InterPro" id="IPR019888">
    <property type="entry name" value="Tscrpt_reg_AsnC-like"/>
</dbReference>
<evidence type="ECO:0000256" key="2">
    <source>
        <dbReference type="ARBA" id="ARBA00023125"/>
    </source>
</evidence>
<reference evidence="5 6" key="1">
    <citation type="submission" date="2023-07" db="EMBL/GenBank/DDBJ databases">
        <title>The novel representative of Negativicutes class, Anaeroselena agilis gen. nov. sp. nov.</title>
        <authorList>
            <person name="Prokofeva M.I."/>
            <person name="Elcheninov A.G."/>
            <person name="Klyukina A."/>
            <person name="Kublanov I.V."/>
            <person name="Frolov E.N."/>
            <person name="Podosokorskaya O.A."/>
        </authorList>
    </citation>
    <scope>NUCLEOTIDE SEQUENCE [LARGE SCALE GENOMIC DNA]</scope>
    <source>
        <strain evidence="5 6">4137-cl</strain>
    </source>
</reference>
<keyword evidence="6" id="KW-1185">Reference proteome</keyword>
<dbReference type="CDD" id="cd00090">
    <property type="entry name" value="HTH_ARSR"/>
    <property type="match status" value="1"/>
</dbReference>
<dbReference type="Gene3D" id="3.30.70.920">
    <property type="match status" value="1"/>
</dbReference>